<dbReference type="Pfam" id="PF03379">
    <property type="entry name" value="CcmB"/>
    <property type="match status" value="1"/>
</dbReference>
<dbReference type="Proteomes" id="UP000199533">
    <property type="component" value="Unassembled WGS sequence"/>
</dbReference>
<keyword evidence="15" id="KW-1185">Reference proteome</keyword>
<dbReference type="GO" id="GO:0005886">
    <property type="term" value="C:plasma membrane"/>
    <property type="evidence" value="ECO:0007669"/>
    <property type="project" value="UniProtKB-SubCell"/>
</dbReference>
<keyword evidence="9 12" id="KW-0201">Cytochrome c-type biogenesis</keyword>
<evidence type="ECO:0000256" key="4">
    <source>
        <dbReference type="ARBA" id="ARBA00016452"/>
    </source>
</evidence>
<sequence length="219" mass="23385">MFFWVIQRDLLLAIRRRSDVLTTLFFFVIVVSLFPLSVGPEMNMLRTMAPGIVWVAALLASMLSLGRLFSNDYMDGTLEQMLLSPQSLSVLVLGKALAHWLVTGVPLVLMAPILGIQYDLPMDALFVLTISLLLGTPVLSLIGAIGAALTLGLRGGGVLISLLVLPLYIPVLIFGSGAVEANMAGVGHEAHLSLLGAFLLVSLVFAPWAAASSLRVSME</sequence>
<evidence type="ECO:0000256" key="2">
    <source>
        <dbReference type="ARBA" id="ARBA00004429"/>
    </source>
</evidence>
<comment type="function">
    <text evidence="1 12">Required for the export of heme to the periplasm for the biogenesis of c-type cytochromes.</text>
</comment>
<dbReference type="GO" id="GO:0015232">
    <property type="term" value="F:heme transmembrane transporter activity"/>
    <property type="evidence" value="ECO:0007669"/>
    <property type="project" value="InterPro"/>
</dbReference>
<evidence type="ECO:0000256" key="3">
    <source>
        <dbReference type="ARBA" id="ARBA00010544"/>
    </source>
</evidence>
<organism evidence="14 15">
    <name type="scientific">Nitrosomonas aestuarii</name>
    <dbReference type="NCBI Taxonomy" id="52441"/>
    <lineage>
        <taxon>Bacteria</taxon>
        <taxon>Pseudomonadati</taxon>
        <taxon>Pseudomonadota</taxon>
        <taxon>Betaproteobacteria</taxon>
        <taxon>Nitrosomonadales</taxon>
        <taxon>Nitrosomonadaceae</taxon>
        <taxon>Nitrosomonas</taxon>
    </lineage>
</organism>
<evidence type="ECO:0000256" key="11">
    <source>
        <dbReference type="ARBA" id="ARBA00023136"/>
    </source>
</evidence>
<dbReference type="PRINTS" id="PR01414">
    <property type="entry name" value="CCMBBIOGNSIS"/>
</dbReference>
<dbReference type="GO" id="GO:0017004">
    <property type="term" value="P:cytochrome complex assembly"/>
    <property type="evidence" value="ECO:0007669"/>
    <property type="project" value="UniProtKB-KW"/>
</dbReference>
<keyword evidence="7 12" id="KW-0997">Cell inner membrane</keyword>
<dbReference type="InterPro" id="IPR003544">
    <property type="entry name" value="Cyt_c_biogenesis_CcmB"/>
</dbReference>
<evidence type="ECO:0000313" key="15">
    <source>
        <dbReference type="Proteomes" id="UP000199533"/>
    </source>
</evidence>
<evidence type="ECO:0000313" key="14">
    <source>
        <dbReference type="EMBL" id="SFK53412.1"/>
    </source>
</evidence>
<accession>A0A1I4AAF8</accession>
<protein>
    <recommendedName>
        <fullName evidence="4 12">Heme exporter protein B</fullName>
    </recommendedName>
</protein>
<keyword evidence="11 12" id="KW-0472">Membrane</keyword>
<evidence type="ECO:0000256" key="10">
    <source>
        <dbReference type="ARBA" id="ARBA00022989"/>
    </source>
</evidence>
<evidence type="ECO:0000256" key="12">
    <source>
        <dbReference type="PIRNR" id="PIRNR002764"/>
    </source>
</evidence>
<dbReference type="PANTHER" id="PTHR30070:SF1">
    <property type="entry name" value="CYTOCHROME C BIOGENESIS B-RELATED"/>
    <property type="match status" value="1"/>
</dbReference>
<dbReference type="OrthoDB" id="9799895at2"/>
<comment type="subcellular location">
    <subcellularLocation>
        <location evidence="2">Cell inner membrane</location>
        <topology evidence="2">Multi-pass membrane protein</topology>
    </subcellularLocation>
</comment>
<name>A0A1I4AAF8_9PROT</name>
<evidence type="ECO:0000256" key="9">
    <source>
        <dbReference type="ARBA" id="ARBA00022748"/>
    </source>
</evidence>
<keyword evidence="10 13" id="KW-1133">Transmembrane helix</keyword>
<evidence type="ECO:0000256" key="1">
    <source>
        <dbReference type="ARBA" id="ARBA00002442"/>
    </source>
</evidence>
<dbReference type="PIRSF" id="PIRSF002764">
    <property type="entry name" value="CcmB"/>
    <property type="match status" value="1"/>
</dbReference>
<comment type="similarity">
    <text evidence="3 12">Belongs to the CcmB/CycW/HelB family.</text>
</comment>
<reference evidence="15" key="1">
    <citation type="submission" date="2016-10" db="EMBL/GenBank/DDBJ databases">
        <authorList>
            <person name="Varghese N."/>
            <person name="Submissions S."/>
        </authorList>
    </citation>
    <scope>NUCLEOTIDE SEQUENCE [LARGE SCALE GENOMIC DNA]</scope>
    <source>
        <strain evidence="15">Nm69</strain>
    </source>
</reference>
<gene>
    <name evidence="14" type="ORF">SAMN05216302_1008103</name>
</gene>
<dbReference type="STRING" id="52441.SAMN05216302_1008103"/>
<keyword evidence="6 12" id="KW-1003">Cell membrane</keyword>
<dbReference type="AlphaFoldDB" id="A0A1I4AAF8"/>
<evidence type="ECO:0000256" key="5">
    <source>
        <dbReference type="ARBA" id="ARBA00022448"/>
    </source>
</evidence>
<dbReference type="GO" id="GO:1903607">
    <property type="term" value="P:cytochrome c biosynthetic process"/>
    <property type="evidence" value="ECO:0007669"/>
    <property type="project" value="TreeGrafter"/>
</dbReference>
<feature type="transmembrane region" description="Helical" evidence="13">
    <location>
        <begin position="191"/>
        <end position="211"/>
    </location>
</feature>
<dbReference type="NCBIfam" id="TIGR01190">
    <property type="entry name" value="ccmB"/>
    <property type="match status" value="1"/>
</dbReference>
<keyword evidence="8 13" id="KW-0812">Transmembrane</keyword>
<evidence type="ECO:0000256" key="6">
    <source>
        <dbReference type="ARBA" id="ARBA00022475"/>
    </source>
</evidence>
<dbReference type="PANTHER" id="PTHR30070">
    <property type="entry name" value="HEME EXPORTER PROTEIN B"/>
    <property type="match status" value="1"/>
</dbReference>
<evidence type="ECO:0000256" key="13">
    <source>
        <dbReference type="SAM" id="Phobius"/>
    </source>
</evidence>
<evidence type="ECO:0000256" key="7">
    <source>
        <dbReference type="ARBA" id="ARBA00022519"/>
    </source>
</evidence>
<proteinExistence type="inferred from homology"/>
<dbReference type="EMBL" id="FOSP01000008">
    <property type="protein sequence ID" value="SFK53412.1"/>
    <property type="molecule type" value="Genomic_DNA"/>
</dbReference>
<evidence type="ECO:0000256" key="8">
    <source>
        <dbReference type="ARBA" id="ARBA00022692"/>
    </source>
</evidence>
<keyword evidence="5 12" id="KW-0813">Transport</keyword>
<feature type="transmembrane region" description="Helical" evidence="13">
    <location>
        <begin position="90"/>
        <end position="118"/>
    </location>
</feature>
<dbReference type="InterPro" id="IPR026031">
    <property type="entry name" value="Cyt_c_CcmB_bac"/>
</dbReference>
<feature type="transmembrane region" description="Helical" evidence="13">
    <location>
        <begin position="51"/>
        <end position="69"/>
    </location>
</feature>
<feature type="transmembrane region" description="Helical" evidence="13">
    <location>
        <begin position="158"/>
        <end position="179"/>
    </location>
</feature>
<dbReference type="RefSeq" id="WP_090698516.1">
    <property type="nucleotide sequence ID" value="NZ_FOSP01000008.1"/>
</dbReference>
<feature type="transmembrane region" description="Helical" evidence="13">
    <location>
        <begin position="20"/>
        <end position="39"/>
    </location>
</feature>
<feature type="transmembrane region" description="Helical" evidence="13">
    <location>
        <begin position="124"/>
        <end position="151"/>
    </location>
</feature>